<evidence type="ECO:0000256" key="8">
    <source>
        <dbReference type="ARBA" id="ARBA00071615"/>
    </source>
</evidence>
<dbReference type="GO" id="GO:0030246">
    <property type="term" value="F:carbohydrate binding"/>
    <property type="evidence" value="ECO:0007669"/>
    <property type="project" value="InterPro"/>
</dbReference>
<keyword evidence="11" id="KW-1185">Reference proteome</keyword>
<comment type="similarity">
    <text evidence="2">Belongs to the glycosyl hydrolase 38 family.</text>
</comment>
<dbReference type="Pfam" id="PF09261">
    <property type="entry name" value="Alpha-mann_mid"/>
    <property type="match status" value="1"/>
</dbReference>
<dbReference type="Pfam" id="PF17677">
    <property type="entry name" value="Glyco_hydro38C2"/>
    <property type="match status" value="1"/>
</dbReference>
<evidence type="ECO:0000313" key="10">
    <source>
        <dbReference type="EMBL" id="AET38837.1"/>
    </source>
</evidence>
<dbReference type="Gene3D" id="2.70.98.30">
    <property type="entry name" value="Golgi alpha-mannosidase II, domain 4"/>
    <property type="match status" value="1"/>
</dbReference>
<organism evidence="10 11">
    <name type="scientific">Eremothecium cymbalariae (strain CBS 270.75 / DBVPG 7215 / KCTC 17166 / NRRL Y-17582)</name>
    <name type="common">Yeast</name>
    <dbReference type="NCBI Taxonomy" id="931890"/>
    <lineage>
        <taxon>Eukaryota</taxon>
        <taxon>Fungi</taxon>
        <taxon>Dikarya</taxon>
        <taxon>Ascomycota</taxon>
        <taxon>Saccharomycotina</taxon>
        <taxon>Saccharomycetes</taxon>
        <taxon>Saccharomycetales</taxon>
        <taxon>Saccharomycetaceae</taxon>
        <taxon>Eremothecium</taxon>
    </lineage>
</organism>
<dbReference type="InterPro" id="IPR015341">
    <property type="entry name" value="Glyco_hydro_38_cen"/>
</dbReference>
<reference evidence="11" key="1">
    <citation type="journal article" date="2012" name="G3 (Bethesda)">
        <title>Pichia sorbitophila, an interspecies yeast hybrid reveals early steps of genome resolution following polyploidization.</title>
        <authorList>
            <person name="Leh Louis V."/>
            <person name="Despons L."/>
            <person name="Friedrich A."/>
            <person name="Martin T."/>
            <person name="Durrens P."/>
            <person name="Casaregola S."/>
            <person name="Neuveglise C."/>
            <person name="Fairhead C."/>
            <person name="Marck C."/>
            <person name="Cruz J.A."/>
            <person name="Straub M.L."/>
            <person name="Kugler V."/>
            <person name="Sacerdot C."/>
            <person name="Uzunov Z."/>
            <person name="Thierry A."/>
            <person name="Weiss S."/>
            <person name="Bleykasten C."/>
            <person name="De Montigny J."/>
            <person name="Jacques N."/>
            <person name="Jung P."/>
            <person name="Lemaire M."/>
            <person name="Mallet S."/>
            <person name="Morel G."/>
            <person name="Richard G.F."/>
            <person name="Sarkar A."/>
            <person name="Savel G."/>
            <person name="Schacherer J."/>
            <person name="Seret M.L."/>
            <person name="Talla E."/>
            <person name="Samson G."/>
            <person name="Jubin C."/>
            <person name="Poulain J."/>
            <person name="Vacherie B."/>
            <person name="Barbe V."/>
            <person name="Pelletier E."/>
            <person name="Sherman D.J."/>
            <person name="Westhof E."/>
            <person name="Weissenbach J."/>
            <person name="Baret P.V."/>
            <person name="Wincker P."/>
            <person name="Gaillardin C."/>
            <person name="Dujon B."/>
            <person name="Souciet J.L."/>
        </authorList>
    </citation>
    <scope>NUCLEOTIDE SEQUENCE [LARGE SCALE GENOMIC DNA]</scope>
    <source>
        <strain evidence="11">CBS 270.75 / DBVPG 7215 / KCTC 17166 / NRRL Y-17582</strain>
    </source>
</reference>
<dbReference type="InterPro" id="IPR054723">
    <property type="entry name" value="Ams1-like_N"/>
</dbReference>
<dbReference type="GeneID" id="11468924"/>
<dbReference type="HOGENOM" id="CLU_003442_0_1_1"/>
<evidence type="ECO:0000256" key="6">
    <source>
        <dbReference type="ARBA" id="ARBA00023295"/>
    </source>
</evidence>
<dbReference type="GO" id="GO:0006995">
    <property type="term" value="P:cellular response to nitrogen starvation"/>
    <property type="evidence" value="ECO:0007669"/>
    <property type="project" value="EnsemblFungi"/>
</dbReference>
<dbReference type="InterPro" id="IPR041147">
    <property type="entry name" value="GH38_C"/>
</dbReference>
<keyword evidence="4" id="KW-0479">Metal-binding</keyword>
<evidence type="ECO:0000256" key="1">
    <source>
        <dbReference type="ARBA" id="ARBA00000365"/>
    </source>
</evidence>
<keyword evidence="5" id="KW-0378">Hydrolase</keyword>
<dbReference type="GO" id="GO:0004559">
    <property type="term" value="F:alpha-mannosidase activity"/>
    <property type="evidence" value="ECO:0007669"/>
    <property type="project" value="UniProtKB-EC"/>
</dbReference>
<dbReference type="AlphaFoldDB" id="G8JRR8"/>
<dbReference type="EC" id="3.2.1.24" evidence="3"/>
<dbReference type="SUPFAM" id="SSF88713">
    <property type="entry name" value="Glycoside hydrolase/deacetylase"/>
    <property type="match status" value="1"/>
</dbReference>
<dbReference type="InterPro" id="IPR011682">
    <property type="entry name" value="Glyco_hydro_38_C"/>
</dbReference>
<dbReference type="FunCoup" id="G8JRR8">
    <property type="interactions" value="251"/>
</dbReference>
<evidence type="ECO:0000256" key="7">
    <source>
        <dbReference type="ARBA" id="ARBA00054985"/>
    </source>
</evidence>
<dbReference type="InterPro" id="IPR011330">
    <property type="entry name" value="Glyco_hydro/deAcase_b/a-brl"/>
</dbReference>
<dbReference type="Gene3D" id="1.20.1270.50">
    <property type="entry name" value="Glycoside hydrolase family 38, central domain"/>
    <property type="match status" value="1"/>
</dbReference>
<dbReference type="InterPro" id="IPR028995">
    <property type="entry name" value="Glyco_hydro_57/38_cen_sf"/>
</dbReference>
<dbReference type="GO" id="GO:0000328">
    <property type="term" value="C:fungal-type vacuole lumen"/>
    <property type="evidence" value="ECO:0007669"/>
    <property type="project" value="EnsemblFungi"/>
</dbReference>
<dbReference type="RefSeq" id="XP_003645654.1">
    <property type="nucleotide sequence ID" value="XM_003645606.1"/>
</dbReference>
<evidence type="ECO:0000259" key="9">
    <source>
        <dbReference type="SMART" id="SM00872"/>
    </source>
</evidence>
<comment type="function">
    <text evidence="7">Degrades free oligosaccharides in the vacuole.</text>
</comment>
<sequence>MVYESINSDPHFKPVQKIYEDRLRQFIDSSGDYKDNNLPKFYDKDRIQLDGLAVDVKYYQVPYDREISPVAPEKRPLWEHVIAMDEAGEINWSPVAIGQWFGPSWSTTWFKVHLRVPEEWLDSKEQLVFQWDCNNEGMVIDPENARPYTAFSGGGERTEYLIPKGKAVLPFYIECANNGMFGVGNGSSINPPNNDRFFRLDKADLVWPNWEARNLFVDFWMLGDAARELPDNSAQKHRARQLANRVMDLFDRDDASSVNVCRRFLREEFFDEYMDSSKVYQRGDSQIDATVWAMGNCHIDTAWLWPFAETKRKIVRSWSSQCVLMDEFPEYQFVASQGQQFKWLMDLHPGFFKDVLLPKVQQAQFFPIGGSWVENDTNIPSGESLCRQFLLGQRFFMKYFGMKSDIFWLPDTFGYSSQVPQICRISGIHRFLTQKLSWNNINNFPHTTFNWAGIDGTQVLTHMPPRNTYTAMAHFGDILGTAGQNKSNEVYGSGLLLYGYGDGGGGPTREMLLKMRRIRSMSNRNGNIVPKVHVGKSVSEFYQDILDKTHDGHDLATWNGELYFEFHRGTYTTQAETKMLMRFSEIKLHDLEWIATKTSVMLPDKYVYPAVEINNLWEDVLLCQFHDVIPGSCIEIVYKYESVPMLKAAISKAESLIADALKVLKGDEEELVPVNTLQWDVELPEDKPGVNEPSDIYTTSVTENSDSIILSNKKLQVKVDKRSGSIKSIEDLQGDTEYLDLVGGRNNLGANQFVLFDDQPLSWQAWDTELYSVNKYEYLNDVRSVRISEDTQNVVAVEVIIAISSNCQIISTISLSSIAKHRADEAIVHIKTVVENWNETNRFLKVEFPVNVRNDFASYETQFGITKRPTHYNTSWDVAKFEVCHHKFADYSEYTKGVSILNNCKYGFATHGNLMRLSLLRSSKAPDAHADMGTHEIEYAIYPHSGGLTAKTVELGIKFNYKYQYDIPKLLAKEFNDIISLIGDKNVILSNIKRGEDDEDVNSNYALDTKFETSIVVRVYESCGGESSATLLTSLDLKSVLKINSLELETVERLPFKPAKDNCNSRSEIPIKLRPFEIATYKLIL</sequence>
<dbReference type="SMART" id="SM00872">
    <property type="entry name" value="Alpha-mann_mid"/>
    <property type="match status" value="1"/>
</dbReference>
<dbReference type="GO" id="GO:0009313">
    <property type="term" value="P:oligosaccharide catabolic process"/>
    <property type="evidence" value="ECO:0007669"/>
    <property type="project" value="EnsemblFungi"/>
</dbReference>
<dbReference type="OrthoDB" id="10261055at2759"/>
<dbReference type="FunFam" id="2.70.98.30:FF:000001">
    <property type="entry name" value="alpha-mannosidase 2C1 isoform X2"/>
    <property type="match status" value="1"/>
</dbReference>
<dbReference type="GO" id="GO:0046872">
    <property type="term" value="F:metal ion binding"/>
    <property type="evidence" value="ECO:0007669"/>
    <property type="project" value="UniProtKB-KW"/>
</dbReference>
<dbReference type="KEGG" id="erc:Ecym_3349"/>
<dbReference type="GO" id="GO:0034270">
    <property type="term" value="C:Cvt complex"/>
    <property type="evidence" value="ECO:0007669"/>
    <property type="project" value="EnsemblFungi"/>
</dbReference>
<keyword evidence="6" id="KW-0326">Glycosidase</keyword>
<dbReference type="GO" id="GO:0042149">
    <property type="term" value="P:cellular response to glucose starvation"/>
    <property type="evidence" value="ECO:0007669"/>
    <property type="project" value="EnsemblFungi"/>
</dbReference>
<dbReference type="InParanoid" id="G8JRR8"/>
<dbReference type="Pfam" id="PF01074">
    <property type="entry name" value="Glyco_hydro_38N"/>
    <property type="match status" value="1"/>
</dbReference>
<dbReference type="EMBL" id="CP002499">
    <property type="protein sequence ID" value="AET38837.1"/>
    <property type="molecule type" value="Genomic_DNA"/>
</dbReference>
<dbReference type="eggNOG" id="KOG4342">
    <property type="taxonomic scope" value="Eukaryota"/>
</dbReference>
<proteinExistence type="inferred from homology"/>
<dbReference type="GO" id="GO:0019309">
    <property type="term" value="P:mannose catabolic process"/>
    <property type="evidence" value="ECO:0007669"/>
    <property type="project" value="EnsemblFungi"/>
</dbReference>
<dbReference type="FunFam" id="3.20.110.10:FF:000002">
    <property type="entry name" value="alpha-mannosidase 2C1 isoform X1"/>
    <property type="match status" value="1"/>
</dbReference>
<dbReference type="SUPFAM" id="SSF74650">
    <property type="entry name" value="Galactose mutarotase-like"/>
    <property type="match status" value="1"/>
</dbReference>
<evidence type="ECO:0000256" key="5">
    <source>
        <dbReference type="ARBA" id="ARBA00022801"/>
    </source>
</evidence>
<dbReference type="FunFam" id="1.20.1270.50:FF:000004">
    <property type="entry name" value="alpha-mannosidase 2C1 isoform X1"/>
    <property type="match status" value="1"/>
</dbReference>
<dbReference type="STRING" id="931890.G8JRR8"/>
<comment type="catalytic activity">
    <reaction evidence="1">
        <text>Hydrolysis of terminal, non-reducing alpha-D-mannose residues in alpha-D-mannosides.</text>
        <dbReference type="EC" id="3.2.1.24"/>
    </reaction>
</comment>
<dbReference type="PANTHER" id="PTHR46017:SF1">
    <property type="entry name" value="ALPHA-MANNOSIDASE 2C1"/>
    <property type="match status" value="1"/>
</dbReference>
<dbReference type="GO" id="GO:0000329">
    <property type="term" value="C:fungal-type vacuole membrane"/>
    <property type="evidence" value="ECO:0007669"/>
    <property type="project" value="EnsemblFungi"/>
</dbReference>
<accession>G8JRR8</accession>
<evidence type="ECO:0000256" key="4">
    <source>
        <dbReference type="ARBA" id="ARBA00022723"/>
    </source>
</evidence>
<dbReference type="InterPro" id="IPR027291">
    <property type="entry name" value="Glyco_hydro_38_N_sf"/>
</dbReference>
<dbReference type="InterPro" id="IPR000602">
    <property type="entry name" value="Glyco_hydro_38_N"/>
</dbReference>
<evidence type="ECO:0000313" key="11">
    <source>
        <dbReference type="Proteomes" id="UP000006790"/>
    </source>
</evidence>
<dbReference type="SUPFAM" id="SSF88688">
    <property type="entry name" value="Families 57/38 glycoside transferase middle domain"/>
    <property type="match status" value="1"/>
</dbReference>
<dbReference type="InterPro" id="IPR011013">
    <property type="entry name" value="Gal_mutarotase_sf_dom"/>
</dbReference>
<dbReference type="InterPro" id="IPR037094">
    <property type="entry name" value="Glyco_hydro_38_cen_sf"/>
</dbReference>
<dbReference type="Proteomes" id="UP000006790">
    <property type="component" value="Chromosome 3"/>
</dbReference>
<evidence type="ECO:0000256" key="3">
    <source>
        <dbReference type="ARBA" id="ARBA00012752"/>
    </source>
</evidence>
<feature type="domain" description="Glycoside hydrolase family 38 central" evidence="9">
    <location>
        <begin position="565"/>
        <end position="645"/>
    </location>
</feature>
<dbReference type="Pfam" id="PF22907">
    <property type="entry name" value="Ams1-like_1st"/>
    <property type="match status" value="1"/>
</dbReference>
<protein>
    <recommendedName>
        <fullName evidence="8">Alpha-mannosidase</fullName>
        <ecNumber evidence="3">3.2.1.24</ecNumber>
    </recommendedName>
</protein>
<evidence type="ECO:0000256" key="2">
    <source>
        <dbReference type="ARBA" id="ARBA00009792"/>
    </source>
</evidence>
<dbReference type="PANTHER" id="PTHR46017">
    <property type="entry name" value="ALPHA-MANNOSIDASE 2C1"/>
    <property type="match status" value="1"/>
</dbReference>
<dbReference type="Pfam" id="PF07748">
    <property type="entry name" value="Glyco_hydro_38C"/>
    <property type="match status" value="1"/>
</dbReference>
<name>G8JRR8_ERECY</name>
<dbReference type="OMA" id="GQYWDAW"/>
<gene>
    <name evidence="10" type="ordered locus">Ecym_3349</name>
</gene>
<dbReference type="Gene3D" id="3.20.110.10">
    <property type="entry name" value="Glycoside hydrolase 38, N terminal domain"/>
    <property type="match status" value="1"/>
</dbReference>